<keyword evidence="5" id="KW-0694">RNA-binding</keyword>
<evidence type="ECO:0000256" key="6">
    <source>
        <dbReference type="NCBIfam" id="TIGR00188"/>
    </source>
</evidence>
<dbReference type="GO" id="GO:0008033">
    <property type="term" value="P:tRNA processing"/>
    <property type="evidence" value="ECO:0007669"/>
    <property type="project" value="UniProtKB-KW"/>
</dbReference>
<dbReference type="GO" id="GO:0004526">
    <property type="term" value="F:ribonuclease P activity"/>
    <property type="evidence" value="ECO:0007669"/>
    <property type="project" value="UniProtKB-UniRule"/>
</dbReference>
<comment type="caution">
    <text evidence="7">The sequence shown here is derived from an EMBL/GenBank/DDBJ whole genome shotgun (WGS) entry which is preliminary data.</text>
</comment>
<evidence type="ECO:0000256" key="4">
    <source>
        <dbReference type="ARBA" id="ARBA00022801"/>
    </source>
</evidence>
<evidence type="ECO:0000313" key="8">
    <source>
        <dbReference type="Proteomes" id="UP000177171"/>
    </source>
</evidence>
<evidence type="ECO:0000313" key="7">
    <source>
        <dbReference type="EMBL" id="OHA14210.1"/>
    </source>
</evidence>
<sequence>MALPRQFRLKRKDVRNVFMGSRRFSSVIGTFFLKKNGFLFNRFGFAVPVSVSKKSNARNRIKRMAVEWTCAHFREVAGGFDVLVIFKKEVVNLNKKEFYKHLRASFINAGIFKGSAR</sequence>
<evidence type="ECO:0000256" key="1">
    <source>
        <dbReference type="ARBA" id="ARBA00022694"/>
    </source>
</evidence>
<organism evidence="7 8">
    <name type="scientific">Candidatus Sungbacteria bacterium RIFCSPLOWO2_12_FULL_41_11</name>
    <dbReference type="NCBI Taxonomy" id="1802286"/>
    <lineage>
        <taxon>Bacteria</taxon>
        <taxon>Candidatus Sungiibacteriota</taxon>
    </lineage>
</organism>
<proteinExistence type="predicted"/>
<dbReference type="Gene3D" id="3.30.230.10">
    <property type="match status" value="1"/>
</dbReference>
<dbReference type="Pfam" id="PF00825">
    <property type="entry name" value="Ribonuclease_P"/>
    <property type="match status" value="1"/>
</dbReference>
<dbReference type="InterPro" id="IPR014721">
    <property type="entry name" value="Ribsml_uS5_D2-typ_fold_subgr"/>
</dbReference>
<dbReference type="SUPFAM" id="SSF54211">
    <property type="entry name" value="Ribosomal protein S5 domain 2-like"/>
    <property type="match status" value="1"/>
</dbReference>
<dbReference type="GO" id="GO:0000049">
    <property type="term" value="F:tRNA binding"/>
    <property type="evidence" value="ECO:0007669"/>
    <property type="project" value="InterPro"/>
</dbReference>
<dbReference type="NCBIfam" id="TIGR00188">
    <property type="entry name" value="rnpA"/>
    <property type="match status" value="1"/>
</dbReference>
<evidence type="ECO:0000256" key="2">
    <source>
        <dbReference type="ARBA" id="ARBA00022722"/>
    </source>
</evidence>
<keyword evidence="4" id="KW-0378">Hydrolase</keyword>
<gene>
    <name evidence="7" type="ORF">A3G49_03150</name>
</gene>
<dbReference type="Proteomes" id="UP000177171">
    <property type="component" value="Unassembled WGS sequence"/>
</dbReference>
<accession>A0A1G2LRE2</accession>
<name>A0A1G2LRE2_9BACT</name>
<protein>
    <recommendedName>
        <fullName evidence="6">Ribonuclease P protein component</fullName>
        <ecNumber evidence="6">3.1.26.5</ecNumber>
    </recommendedName>
</protein>
<keyword evidence="3" id="KW-0255">Endonuclease</keyword>
<dbReference type="InterPro" id="IPR000100">
    <property type="entry name" value="RNase_P"/>
</dbReference>
<evidence type="ECO:0000256" key="5">
    <source>
        <dbReference type="ARBA" id="ARBA00022884"/>
    </source>
</evidence>
<reference evidence="7 8" key="1">
    <citation type="journal article" date="2016" name="Nat. Commun.">
        <title>Thousands of microbial genomes shed light on interconnected biogeochemical processes in an aquifer system.</title>
        <authorList>
            <person name="Anantharaman K."/>
            <person name="Brown C.T."/>
            <person name="Hug L.A."/>
            <person name="Sharon I."/>
            <person name="Castelle C.J."/>
            <person name="Probst A.J."/>
            <person name="Thomas B.C."/>
            <person name="Singh A."/>
            <person name="Wilkins M.J."/>
            <person name="Karaoz U."/>
            <person name="Brodie E.L."/>
            <person name="Williams K.H."/>
            <person name="Hubbard S.S."/>
            <person name="Banfield J.F."/>
        </authorList>
    </citation>
    <scope>NUCLEOTIDE SEQUENCE [LARGE SCALE GENOMIC DNA]</scope>
</reference>
<dbReference type="EMBL" id="MHQY01000013">
    <property type="protein sequence ID" value="OHA14210.1"/>
    <property type="molecule type" value="Genomic_DNA"/>
</dbReference>
<dbReference type="EC" id="3.1.26.5" evidence="6"/>
<keyword evidence="2" id="KW-0540">Nuclease</keyword>
<dbReference type="InterPro" id="IPR020568">
    <property type="entry name" value="Ribosomal_Su5_D2-typ_SF"/>
</dbReference>
<evidence type="ECO:0000256" key="3">
    <source>
        <dbReference type="ARBA" id="ARBA00022759"/>
    </source>
</evidence>
<keyword evidence="1" id="KW-0819">tRNA processing</keyword>
<dbReference type="AlphaFoldDB" id="A0A1G2LRE2"/>